<dbReference type="SUPFAM" id="SSF51011">
    <property type="entry name" value="Glycosyl hydrolase domain"/>
    <property type="match status" value="1"/>
</dbReference>
<dbReference type="InterPro" id="IPR013780">
    <property type="entry name" value="Glyco_hydro_b"/>
</dbReference>
<keyword evidence="3 4" id="KW-0378">Hydrolase</keyword>
<protein>
    <submittedName>
        <fullName evidence="8">Glucan endo-1,6-beta-glucosidase</fullName>
        <ecNumber evidence="8">3.2.1.75</ecNumber>
    </submittedName>
</protein>
<organism evidence="8 9">
    <name type="scientific">Pseudopedobacter saltans (strain ATCC 51119 / DSM 12145 / JCM 21818 / CCUG 39354 / LMG 10337 / NBRC 100064 / NCIMB 13643)</name>
    <name type="common">Pedobacter saltans</name>
    <dbReference type="NCBI Taxonomy" id="762903"/>
    <lineage>
        <taxon>Bacteria</taxon>
        <taxon>Pseudomonadati</taxon>
        <taxon>Bacteroidota</taxon>
        <taxon>Sphingobacteriia</taxon>
        <taxon>Sphingobacteriales</taxon>
        <taxon>Sphingobacteriaceae</taxon>
        <taxon>Pseudopedobacter</taxon>
    </lineage>
</organism>
<evidence type="ECO:0000256" key="4">
    <source>
        <dbReference type="RuleBase" id="RU361188"/>
    </source>
</evidence>
<accession>F0SA51</accession>
<evidence type="ECO:0000256" key="1">
    <source>
        <dbReference type="ARBA" id="ARBA00005382"/>
    </source>
</evidence>
<sequence length="481" mass="52854">MVTTVLKTCLLSAVALFACKSNHADDEKKGIIQPPKTETKSDVDFWLTNTDQSSLFKKQNVSLLFGPAANTGSTIEIDDSKQFQEIDGFGYTLTGGSATLINSLNESSKAALLKELFQHDGNNIGVSYLRISLGASDLSESVFTYNDLPVGEIDLELKKFTLEKEKKDLIPVLKQIISIFPQIKIMASPWTPPLWMKTNNNSVGGSLRPEYYDVYARYLAKYIQEMAKEGIIIDALTVQNEPLHPGNNPSLLMLAADQKNFVKNNLGPVFKAENIKTKIVVYDHNADKPEYPIEILNDPDAKKYVDGSAFHLYAGSISALSTVHNAHPDKNIYFTEQWVGAPSNFSGDFKWHVENVIIGSMNNWSKVALEWNLAADALQKPHTQGGCTQCLGALTIDGPSISRNVAYYIIAHASKFVRPGSKRIFSSAATNLQNVAFKTPEGKIALIVLNKSGATQSFNVKYNGKQVSSTLNAGSVGTYVW</sequence>
<dbReference type="PANTHER" id="PTHR11069:SF23">
    <property type="entry name" value="LYSOSOMAL ACID GLUCOSYLCERAMIDASE"/>
    <property type="match status" value="1"/>
</dbReference>
<dbReference type="AlphaFoldDB" id="F0SA51"/>
<evidence type="ECO:0000259" key="6">
    <source>
        <dbReference type="Pfam" id="PF02055"/>
    </source>
</evidence>
<feature type="domain" description="Glycosyl hydrolase family 30 TIM-barrel" evidence="6">
    <location>
        <begin position="86"/>
        <end position="417"/>
    </location>
</feature>
<evidence type="ECO:0000313" key="8">
    <source>
        <dbReference type="EMBL" id="ADY53615.1"/>
    </source>
</evidence>
<feature type="chain" id="PRO_5003256829" evidence="5">
    <location>
        <begin position="25"/>
        <end position="481"/>
    </location>
</feature>
<dbReference type="InterPro" id="IPR033452">
    <property type="entry name" value="GH30_C"/>
</dbReference>
<dbReference type="eggNOG" id="COG5520">
    <property type="taxonomic scope" value="Bacteria"/>
</dbReference>
<evidence type="ECO:0000256" key="5">
    <source>
        <dbReference type="SAM" id="SignalP"/>
    </source>
</evidence>
<dbReference type="STRING" id="762903.Pedsa_3076"/>
<dbReference type="EMBL" id="CP002545">
    <property type="protein sequence ID" value="ADY53615.1"/>
    <property type="molecule type" value="Genomic_DNA"/>
</dbReference>
<gene>
    <name evidence="8" type="ordered locus">Pedsa_3076</name>
</gene>
<keyword evidence="9" id="KW-1185">Reference proteome</keyword>
<dbReference type="PROSITE" id="PS51257">
    <property type="entry name" value="PROKAR_LIPOPROTEIN"/>
    <property type="match status" value="1"/>
</dbReference>
<evidence type="ECO:0000256" key="3">
    <source>
        <dbReference type="ARBA" id="ARBA00022801"/>
    </source>
</evidence>
<proteinExistence type="inferred from homology"/>
<dbReference type="InterPro" id="IPR033453">
    <property type="entry name" value="Glyco_hydro_30_TIM-barrel"/>
</dbReference>
<dbReference type="Pfam" id="PF17189">
    <property type="entry name" value="Glyco_hydro_30C"/>
    <property type="match status" value="1"/>
</dbReference>
<dbReference type="Gene3D" id="3.20.20.80">
    <property type="entry name" value="Glycosidases"/>
    <property type="match status" value="1"/>
</dbReference>
<dbReference type="PANTHER" id="PTHR11069">
    <property type="entry name" value="GLUCOSYLCERAMIDASE"/>
    <property type="match status" value="1"/>
</dbReference>
<dbReference type="GO" id="GO:0046557">
    <property type="term" value="F:glucan endo-1,6-beta-glucosidase activity"/>
    <property type="evidence" value="ECO:0007669"/>
    <property type="project" value="UniProtKB-EC"/>
</dbReference>
<dbReference type="OrthoDB" id="9806701at2"/>
<dbReference type="GO" id="GO:0004348">
    <property type="term" value="F:glucosylceramidase activity"/>
    <property type="evidence" value="ECO:0007669"/>
    <property type="project" value="InterPro"/>
</dbReference>
<evidence type="ECO:0000256" key="2">
    <source>
        <dbReference type="ARBA" id="ARBA00022729"/>
    </source>
</evidence>
<reference evidence="9" key="2">
    <citation type="submission" date="2011-02" db="EMBL/GenBank/DDBJ databases">
        <title>The complete genome of Pedobacter saltans DSM 12145.</title>
        <authorList>
            <consortium name="US DOE Joint Genome Institute (JGI-PGF)"/>
            <person name="Lucas S."/>
            <person name="Copeland A."/>
            <person name="Lapidus A."/>
            <person name="Bruce D."/>
            <person name="Goodwin L."/>
            <person name="Pitluck S."/>
            <person name="Kyrpides N."/>
            <person name="Mavromatis K."/>
            <person name="Pagani I."/>
            <person name="Ivanova N."/>
            <person name="Ovchinnikova G."/>
            <person name="Lu M."/>
            <person name="Detter J.C."/>
            <person name="Han C."/>
            <person name="Land M."/>
            <person name="Hauser L."/>
            <person name="Markowitz V."/>
            <person name="Cheng J.-F."/>
            <person name="Hugenholtz P."/>
            <person name="Woyke T."/>
            <person name="Wu D."/>
            <person name="Tindall B."/>
            <person name="Pomrenke H.G."/>
            <person name="Brambilla E."/>
            <person name="Klenk H.-P."/>
            <person name="Eisen J.A."/>
        </authorList>
    </citation>
    <scope>NUCLEOTIDE SEQUENCE [LARGE SCALE GENOMIC DNA]</scope>
    <source>
        <strain evidence="9">ATCC 51119 / DSM 12145 / JCM 21818 / LMG 10337 / NBRC 100064 / NCIMB 13643</strain>
    </source>
</reference>
<dbReference type="InterPro" id="IPR001139">
    <property type="entry name" value="Glyco_hydro_30"/>
</dbReference>
<dbReference type="RefSeq" id="WP_013634100.1">
    <property type="nucleotide sequence ID" value="NC_015177.1"/>
</dbReference>
<dbReference type="Pfam" id="PF02055">
    <property type="entry name" value="Glyco_hydro_30"/>
    <property type="match status" value="1"/>
</dbReference>
<dbReference type="KEGG" id="psn:Pedsa_3076"/>
<keyword evidence="4 8" id="KW-0326">Glycosidase</keyword>
<name>F0SA51_PSESL</name>
<reference evidence="8 9" key="1">
    <citation type="journal article" date="2011" name="Stand. Genomic Sci.">
        <title>Complete genome sequence of the gliding, heparinolytic Pedobacter saltans type strain (113).</title>
        <authorList>
            <person name="Liolios K."/>
            <person name="Sikorski J."/>
            <person name="Lu M."/>
            <person name="Nolan M."/>
            <person name="Lapidus A."/>
            <person name="Lucas S."/>
            <person name="Hammon N."/>
            <person name="Deshpande S."/>
            <person name="Cheng J.F."/>
            <person name="Tapia R."/>
            <person name="Han C."/>
            <person name="Goodwin L."/>
            <person name="Pitluck S."/>
            <person name="Huntemann M."/>
            <person name="Ivanova N."/>
            <person name="Pagani I."/>
            <person name="Mavromatis K."/>
            <person name="Ovchinikova G."/>
            <person name="Pati A."/>
            <person name="Chen A."/>
            <person name="Palaniappan K."/>
            <person name="Land M."/>
            <person name="Hauser L."/>
            <person name="Brambilla E.M."/>
            <person name="Kotsyurbenko O."/>
            <person name="Rohde M."/>
            <person name="Tindall B.J."/>
            <person name="Abt B."/>
            <person name="Goker M."/>
            <person name="Detter J.C."/>
            <person name="Woyke T."/>
            <person name="Bristow J."/>
            <person name="Eisen J.A."/>
            <person name="Markowitz V."/>
            <person name="Hugenholtz P."/>
            <person name="Klenk H.P."/>
            <person name="Kyrpides N.C."/>
        </authorList>
    </citation>
    <scope>NUCLEOTIDE SEQUENCE [LARGE SCALE GENOMIC DNA]</scope>
    <source>
        <strain evidence="9">ATCC 51119 / DSM 12145 / JCM 21818 / LMG 10337 / NBRC 100064 / NCIMB 13643</strain>
    </source>
</reference>
<feature type="domain" description="Glycosyl hydrolase family 30 beta sandwich" evidence="7">
    <location>
        <begin position="420"/>
        <end position="479"/>
    </location>
</feature>
<dbReference type="Gene3D" id="2.60.40.1180">
    <property type="entry name" value="Golgi alpha-mannosidase II"/>
    <property type="match status" value="1"/>
</dbReference>
<dbReference type="GO" id="GO:0016020">
    <property type="term" value="C:membrane"/>
    <property type="evidence" value="ECO:0007669"/>
    <property type="project" value="GOC"/>
</dbReference>
<dbReference type="InterPro" id="IPR017853">
    <property type="entry name" value="GH"/>
</dbReference>
<dbReference type="GO" id="GO:0006680">
    <property type="term" value="P:glucosylceramide catabolic process"/>
    <property type="evidence" value="ECO:0007669"/>
    <property type="project" value="TreeGrafter"/>
</dbReference>
<dbReference type="EC" id="3.2.1.75" evidence="8"/>
<feature type="signal peptide" evidence="5">
    <location>
        <begin position="1"/>
        <end position="24"/>
    </location>
</feature>
<evidence type="ECO:0000259" key="7">
    <source>
        <dbReference type="Pfam" id="PF17189"/>
    </source>
</evidence>
<comment type="similarity">
    <text evidence="1 4">Belongs to the glycosyl hydrolase 30 family.</text>
</comment>
<evidence type="ECO:0000313" key="9">
    <source>
        <dbReference type="Proteomes" id="UP000000310"/>
    </source>
</evidence>
<dbReference type="SUPFAM" id="SSF51445">
    <property type="entry name" value="(Trans)glycosidases"/>
    <property type="match status" value="1"/>
</dbReference>
<dbReference type="HOGENOM" id="CLU_014379_3_1_10"/>
<dbReference type="Proteomes" id="UP000000310">
    <property type="component" value="Chromosome"/>
</dbReference>
<keyword evidence="2 5" id="KW-0732">Signal</keyword>